<name>A0A1S9RLZ5_PENBI</name>
<proteinExistence type="predicted"/>
<evidence type="ECO:0000313" key="1">
    <source>
        <dbReference type="EMBL" id="OOQ86300.1"/>
    </source>
</evidence>
<sequence length="341" mass="37969">MLGFFKKALESKIYGLDHAVLNMQLPPETMWMNMGYWEDTQNFPEACEALLDQVLKTGLLTETAKSVRVLDVGCGCGDQSVHIAKLRRKPLSSTITGTSQSGLSSSVGASDSILQRKISGSESSKPLVDNYVGITLLPSQAEVAQKRMRSYKELNNDEIICPSADVFCANGADPSSWTGELKDSISYIGDTSLNPDTSTWLLALDTMYHFQPSRLPILHYAQGTLHASFMAFDLLLADSTSWWQRLKMRLVCWVTGSPFTNFLTREDYVRLLIAAGYDPSRIEIKDISRHVFPGITDFLGRRIREGQPYGIKLGKFRGAKAVFGWWARSGIVRGVIVIARR</sequence>
<evidence type="ECO:0000313" key="2">
    <source>
        <dbReference type="Proteomes" id="UP000190744"/>
    </source>
</evidence>
<accession>A0A1S9RLZ5</accession>
<dbReference type="SUPFAM" id="SSF53335">
    <property type="entry name" value="S-adenosyl-L-methionine-dependent methyltransferases"/>
    <property type="match status" value="1"/>
</dbReference>
<reference evidence="2" key="1">
    <citation type="submission" date="2015-09" db="EMBL/GenBank/DDBJ databases">
        <authorList>
            <person name="Fill T.P."/>
            <person name="Baretta J.F."/>
            <person name="de Almeida L.G."/>
            <person name="Rocha M."/>
            <person name="de Souza D.H."/>
            <person name="Malavazi I."/>
            <person name="Cerdeira L.T."/>
            <person name="Hong H."/>
            <person name="Samborskyy M."/>
            <person name="de Vasconcelos A.T."/>
            <person name="Leadlay P."/>
            <person name="Rodrigues-Filho E."/>
        </authorList>
    </citation>
    <scope>NUCLEOTIDE SEQUENCE [LARGE SCALE GENOMIC DNA]</scope>
    <source>
        <strain evidence="2">LaBioMMi 136</strain>
    </source>
</reference>
<dbReference type="InterPro" id="IPR029063">
    <property type="entry name" value="SAM-dependent_MTases_sf"/>
</dbReference>
<dbReference type="AlphaFoldDB" id="A0A1S9RLZ5"/>
<dbReference type="EMBL" id="LJBN01000146">
    <property type="protein sequence ID" value="OOQ86300.1"/>
    <property type="molecule type" value="Genomic_DNA"/>
</dbReference>
<comment type="caution">
    <text evidence="1">The sequence shown here is derived from an EMBL/GenBank/DDBJ whole genome shotgun (WGS) entry which is preliminary data.</text>
</comment>
<dbReference type="Gene3D" id="3.40.50.150">
    <property type="entry name" value="Vaccinia Virus protein VP39"/>
    <property type="match status" value="1"/>
</dbReference>
<gene>
    <name evidence="1" type="ORF">PEBR_22887</name>
</gene>
<organism evidence="1 2">
    <name type="scientific">Penicillium brasilianum</name>
    <dbReference type="NCBI Taxonomy" id="104259"/>
    <lineage>
        <taxon>Eukaryota</taxon>
        <taxon>Fungi</taxon>
        <taxon>Dikarya</taxon>
        <taxon>Ascomycota</taxon>
        <taxon>Pezizomycotina</taxon>
        <taxon>Eurotiomycetes</taxon>
        <taxon>Eurotiomycetidae</taxon>
        <taxon>Eurotiales</taxon>
        <taxon>Aspergillaceae</taxon>
        <taxon>Penicillium</taxon>
    </lineage>
</organism>
<evidence type="ECO:0008006" key="3">
    <source>
        <dbReference type="Google" id="ProtNLM"/>
    </source>
</evidence>
<protein>
    <recommendedName>
        <fullName evidence="3">Methyltransferase domain-containing protein</fullName>
    </recommendedName>
</protein>
<dbReference type="Proteomes" id="UP000190744">
    <property type="component" value="Unassembled WGS sequence"/>
</dbReference>